<organism evidence="2 3">
    <name type="scientific">[Actinomadura] parvosata subsp. kistnae</name>
    <dbReference type="NCBI Taxonomy" id="1909395"/>
    <lineage>
        <taxon>Bacteria</taxon>
        <taxon>Bacillati</taxon>
        <taxon>Actinomycetota</taxon>
        <taxon>Actinomycetes</taxon>
        <taxon>Streptosporangiales</taxon>
        <taxon>Streptosporangiaceae</taxon>
        <taxon>Nonomuraea</taxon>
    </lineage>
</organism>
<dbReference type="PANTHER" id="PTHR43798">
    <property type="entry name" value="MONOACYLGLYCEROL LIPASE"/>
    <property type="match status" value="1"/>
</dbReference>
<sequence length="247" mass="26782">MTVVLVHGVPETPSVWDPLRAALGRQDVRALRLPGFGGPRPDGFGSTKEEYVAWLAGELESMGGEEIDLVGHDWGGGLVVRLVSLQPELVRSWVTDAPGLGHPDFQWHDLARLWQTPGAGEQFFEQLAATPVEARVEAFEGFGVPREHAASIAGGIDAVMGESILALYRSAVRVAEEWAPAFTDIPVPGLVLLPSEDPYLPADVARRSAERAGATVADLPRLGHWWLLQDPVMAAAKLEEFWRGADK</sequence>
<dbReference type="PANTHER" id="PTHR43798:SF33">
    <property type="entry name" value="HYDROLASE, PUTATIVE (AFU_ORTHOLOGUE AFUA_2G14860)-RELATED"/>
    <property type="match status" value="1"/>
</dbReference>
<dbReference type="AlphaFoldDB" id="A0A1U9ZUK4"/>
<dbReference type="Pfam" id="PF12697">
    <property type="entry name" value="Abhydrolase_6"/>
    <property type="match status" value="1"/>
</dbReference>
<gene>
    <name evidence="2" type="ORF">BKM31_09065</name>
</gene>
<dbReference type="Gene3D" id="3.40.50.1820">
    <property type="entry name" value="alpha/beta hydrolase"/>
    <property type="match status" value="1"/>
</dbReference>
<evidence type="ECO:0000313" key="2">
    <source>
        <dbReference type="EMBL" id="AQZ61599.1"/>
    </source>
</evidence>
<dbReference type="OrthoDB" id="5431692at2"/>
<proteinExistence type="predicted"/>
<dbReference type="InterPro" id="IPR050266">
    <property type="entry name" value="AB_hydrolase_sf"/>
</dbReference>
<name>A0A1U9ZUK4_9ACTN</name>
<dbReference type="GO" id="GO:0016020">
    <property type="term" value="C:membrane"/>
    <property type="evidence" value="ECO:0007669"/>
    <property type="project" value="TreeGrafter"/>
</dbReference>
<protein>
    <recommendedName>
        <fullName evidence="1">AB hydrolase-1 domain-containing protein</fullName>
    </recommendedName>
</protein>
<dbReference type="InterPro" id="IPR029058">
    <property type="entry name" value="AB_hydrolase_fold"/>
</dbReference>
<reference evidence="3" key="1">
    <citation type="journal article" date="2017" name="Med. Chem. Commun.">
        <title>Nonomuraea sp. ATCC 55076 harbours the largest actinomycete chromosome to date and the kistamicin biosynthetic gene cluster.</title>
        <authorList>
            <person name="Nazari B."/>
            <person name="Forneris C.C."/>
            <person name="Gibson M.I."/>
            <person name="Moon K."/>
            <person name="Schramma K.R."/>
            <person name="Seyedsayamdost M.R."/>
        </authorList>
    </citation>
    <scope>NUCLEOTIDE SEQUENCE [LARGE SCALE GENOMIC DNA]</scope>
    <source>
        <strain evidence="3">ATCC 55076</strain>
    </source>
</reference>
<dbReference type="SUPFAM" id="SSF53474">
    <property type="entry name" value="alpha/beta-Hydrolases"/>
    <property type="match status" value="1"/>
</dbReference>
<evidence type="ECO:0000259" key="1">
    <source>
        <dbReference type="Pfam" id="PF12697"/>
    </source>
</evidence>
<dbReference type="RefSeq" id="WP_080037730.1">
    <property type="nucleotide sequence ID" value="NZ_CP017717.1"/>
</dbReference>
<dbReference type="STRING" id="1909395.BKM31_09065"/>
<dbReference type="InterPro" id="IPR000073">
    <property type="entry name" value="AB_hydrolase_1"/>
</dbReference>
<dbReference type="GO" id="GO:0003824">
    <property type="term" value="F:catalytic activity"/>
    <property type="evidence" value="ECO:0007669"/>
    <property type="project" value="UniProtKB-ARBA"/>
</dbReference>
<feature type="domain" description="AB hydrolase-1" evidence="1">
    <location>
        <begin position="3"/>
        <end position="231"/>
    </location>
</feature>
<dbReference type="Proteomes" id="UP000190797">
    <property type="component" value="Chromosome"/>
</dbReference>
<keyword evidence="3" id="KW-1185">Reference proteome</keyword>
<accession>A0A1U9ZUK4</accession>
<evidence type="ECO:0000313" key="3">
    <source>
        <dbReference type="Proteomes" id="UP000190797"/>
    </source>
</evidence>
<dbReference type="KEGG" id="noa:BKM31_09065"/>
<dbReference type="EMBL" id="CP017717">
    <property type="protein sequence ID" value="AQZ61599.1"/>
    <property type="molecule type" value="Genomic_DNA"/>
</dbReference>